<dbReference type="OrthoDB" id="38125at2759"/>
<dbReference type="PROSITE" id="PS51006">
    <property type="entry name" value="PABS_2"/>
    <property type="match status" value="1"/>
</dbReference>
<feature type="signal peptide" evidence="4">
    <location>
        <begin position="1"/>
        <end position="26"/>
    </location>
</feature>
<comment type="similarity">
    <text evidence="1">Belongs to the spermidine/spermine synthase family.</text>
</comment>
<dbReference type="HAMAP" id="MF_00198">
    <property type="entry name" value="Spermidine_synth"/>
    <property type="match status" value="1"/>
</dbReference>
<dbReference type="InParanoid" id="A0A1Z5JP64"/>
<dbReference type="Gene3D" id="2.30.140.10">
    <property type="entry name" value="Spermidine synthase, tetramerisation domain"/>
    <property type="match status" value="1"/>
</dbReference>
<protein>
    <recommendedName>
        <fullName evidence="5">PABS domain-containing protein</fullName>
    </recommendedName>
</protein>
<evidence type="ECO:0000313" key="6">
    <source>
        <dbReference type="EMBL" id="GAX15807.1"/>
    </source>
</evidence>
<dbReference type="InterPro" id="IPR037163">
    <property type="entry name" value="Spermidine_synt_N_sf"/>
</dbReference>
<dbReference type="InterPro" id="IPR001045">
    <property type="entry name" value="Spermi_synthase"/>
</dbReference>
<evidence type="ECO:0000256" key="2">
    <source>
        <dbReference type="ARBA" id="ARBA00022679"/>
    </source>
</evidence>
<gene>
    <name evidence="6" type="ORF">FisN_3Lh253</name>
</gene>
<dbReference type="GO" id="GO:0008295">
    <property type="term" value="P:spermidine biosynthetic process"/>
    <property type="evidence" value="ECO:0007669"/>
    <property type="project" value="TreeGrafter"/>
</dbReference>
<evidence type="ECO:0000256" key="3">
    <source>
        <dbReference type="PROSITE-ProRule" id="PRU00354"/>
    </source>
</evidence>
<dbReference type="InterPro" id="IPR029063">
    <property type="entry name" value="SAM-dependent_MTases_sf"/>
</dbReference>
<keyword evidence="4" id="KW-0732">Signal</keyword>
<dbReference type="Pfam" id="PF01564">
    <property type="entry name" value="Spermine_synth"/>
    <property type="match status" value="1"/>
</dbReference>
<dbReference type="Proteomes" id="UP000198406">
    <property type="component" value="Unassembled WGS sequence"/>
</dbReference>
<dbReference type="InterPro" id="IPR035246">
    <property type="entry name" value="Spermidine_synt_N"/>
</dbReference>
<dbReference type="InterPro" id="IPR030374">
    <property type="entry name" value="PABS"/>
</dbReference>
<dbReference type="GO" id="GO:0004766">
    <property type="term" value="F:spermidine synthase activity"/>
    <property type="evidence" value="ECO:0007669"/>
    <property type="project" value="TreeGrafter"/>
</dbReference>
<organism evidence="6 7">
    <name type="scientific">Fistulifera solaris</name>
    <name type="common">Oleaginous diatom</name>
    <dbReference type="NCBI Taxonomy" id="1519565"/>
    <lineage>
        <taxon>Eukaryota</taxon>
        <taxon>Sar</taxon>
        <taxon>Stramenopiles</taxon>
        <taxon>Ochrophyta</taxon>
        <taxon>Bacillariophyta</taxon>
        <taxon>Bacillariophyceae</taxon>
        <taxon>Bacillariophycidae</taxon>
        <taxon>Naviculales</taxon>
        <taxon>Naviculaceae</taxon>
        <taxon>Fistulifera</taxon>
    </lineage>
</organism>
<proteinExistence type="inferred from homology"/>
<keyword evidence="2 3" id="KW-0808">Transferase</keyword>
<dbReference type="GO" id="GO:0005829">
    <property type="term" value="C:cytosol"/>
    <property type="evidence" value="ECO:0007669"/>
    <property type="project" value="TreeGrafter"/>
</dbReference>
<dbReference type="Pfam" id="PF17284">
    <property type="entry name" value="Spermine_synt_N"/>
    <property type="match status" value="1"/>
</dbReference>
<evidence type="ECO:0000313" key="7">
    <source>
        <dbReference type="Proteomes" id="UP000198406"/>
    </source>
</evidence>
<feature type="domain" description="PABS" evidence="5">
    <location>
        <begin position="40"/>
        <end position="285"/>
    </location>
</feature>
<evidence type="ECO:0000259" key="5">
    <source>
        <dbReference type="PROSITE" id="PS51006"/>
    </source>
</evidence>
<dbReference type="PROSITE" id="PS01330">
    <property type="entry name" value="PABS_1"/>
    <property type="match status" value="1"/>
</dbReference>
<accession>A0A1Z5JP64</accession>
<name>A0A1Z5JP64_FISSO</name>
<dbReference type="InterPro" id="IPR030373">
    <property type="entry name" value="PABS_CS"/>
</dbReference>
<dbReference type="AlphaFoldDB" id="A0A1Z5JP64"/>
<comment type="caution">
    <text evidence="6">The sequence shown here is derived from an EMBL/GenBank/DDBJ whole genome shotgun (WGS) entry which is preliminary data.</text>
</comment>
<keyword evidence="7" id="KW-1185">Reference proteome</keyword>
<keyword evidence="3" id="KW-0620">Polyamine biosynthesis</keyword>
<sequence length="355" mass="40026">MVRYSLAFSLIASCFTTALQCSAVRAISSSTSMSALPEVGELFEETGFYQSIRLFDEPPLFTKQSAFQRIEVVRSPYYGKVLVLDGVLQLTERDANAYNEMMAHLPMFQHRLPKRVLVIGGGDGYVLSEVLKHESVLSVDHVDLDVEVIETCRKFFSWGDAWKDPRVTLHIADGAEFVRNAPTGYYDVIVQDSSDPWGWDESGNMVELPSKVLYAREHFENLYRILGQDGILNIQAETLQIPSDFAGATEWRQTLLDVGFSSSRYGSILISSYPTGQIGFLMSEKNPDVSTSPRDIQQRFTALKMVGKPTSYYHPRLQVGAFDLPYWAEQQMYGDETIKSVCDNPSHQHDEIADQ</sequence>
<dbReference type="EMBL" id="BDSP01000096">
    <property type="protein sequence ID" value="GAX15807.1"/>
    <property type="molecule type" value="Genomic_DNA"/>
</dbReference>
<feature type="chain" id="PRO_5012509550" description="PABS domain-containing protein" evidence="4">
    <location>
        <begin position="27"/>
        <end position="355"/>
    </location>
</feature>
<dbReference type="PANTHER" id="PTHR11558">
    <property type="entry name" value="SPERMIDINE/SPERMINE SYNTHASE"/>
    <property type="match status" value="1"/>
</dbReference>
<dbReference type="PANTHER" id="PTHR11558:SF11">
    <property type="entry name" value="SPERMIDINE SYNTHASE"/>
    <property type="match status" value="1"/>
</dbReference>
<dbReference type="SUPFAM" id="SSF53335">
    <property type="entry name" value="S-adenosyl-L-methionine-dependent methyltransferases"/>
    <property type="match status" value="1"/>
</dbReference>
<dbReference type="CDD" id="cd02440">
    <property type="entry name" value="AdoMet_MTases"/>
    <property type="match status" value="1"/>
</dbReference>
<feature type="active site" description="Proton acceptor" evidence="3">
    <location>
        <position position="192"/>
    </location>
</feature>
<dbReference type="Gene3D" id="3.40.50.150">
    <property type="entry name" value="Vaccinia Virus protein VP39"/>
    <property type="match status" value="1"/>
</dbReference>
<evidence type="ECO:0000256" key="4">
    <source>
        <dbReference type="SAM" id="SignalP"/>
    </source>
</evidence>
<reference evidence="6 7" key="1">
    <citation type="journal article" date="2015" name="Plant Cell">
        <title>Oil accumulation by the oleaginous diatom Fistulifera solaris as revealed by the genome and transcriptome.</title>
        <authorList>
            <person name="Tanaka T."/>
            <person name="Maeda Y."/>
            <person name="Veluchamy A."/>
            <person name="Tanaka M."/>
            <person name="Abida H."/>
            <person name="Marechal E."/>
            <person name="Bowler C."/>
            <person name="Muto M."/>
            <person name="Sunaga Y."/>
            <person name="Tanaka M."/>
            <person name="Yoshino T."/>
            <person name="Taniguchi T."/>
            <person name="Fukuda Y."/>
            <person name="Nemoto M."/>
            <person name="Matsumoto M."/>
            <person name="Wong P.S."/>
            <person name="Aburatani S."/>
            <person name="Fujibuchi W."/>
        </authorList>
    </citation>
    <scope>NUCLEOTIDE SEQUENCE [LARGE SCALE GENOMIC DNA]</scope>
    <source>
        <strain evidence="6 7">JPCC DA0580</strain>
    </source>
</reference>
<evidence type="ECO:0000256" key="1">
    <source>
        <dbReference type="ARBA" id="ARBA00007867"/>
    </source>
</evidence>